<gene>
    <name evidence="2" type="ORF">PANT1444_LOCUS21116</name>
</gene>
<proteinExistence type="predicted"/>
<name>A0A7S0I5E2_9EUKA</name>
<sequence>MREVQQEPLRPGKPVQFSVLRVPFFLEPDYDPGPEFEETNRTRLVRKWGGAAGWEAQKASHGLKERGQEVGIERFNLDRIASNTLASHRLVQWVTKTKGLTAAERLYNDLNYQHFELGRKLNDRQMLAAAAEEHAGVPAAQSLAFLATDEGLAEIQKAQGVLRQLGVSGIPTFVLGATTVLPSGALRAQYLIKAFRDLEAASEEGAPRSVFAEALGIPLQVLESPLELEL</sequence>
<dbReference type="Pfam" id="PF01323">
    <property type="entry name" value="DSBA"/>
    <property type="match status" value="1"/>
</dbReference>
<dbReference type="SUPFAM" id="SSF52833">
    <property type="entry name" value="Thioredoxin-like"/>
    <property type="match status" value="1"/>
</dbReference>
<dbReference type="EMBL" id="HBEP01037276">
    <property type="protein sequence ID" value="CAD8511459.1"/>
    <property type="molecule type" value="Transcribed_RNA"/>
</dbReference>
<dbReference type="PANTHER" id="PTHR13887:SF41">
    <property type="entry name" value="THIOREDOXIN SUPERFAMILY PROTEIN"/>
    <property type="match status" value="1"/>
</dbReference>
<dbReference type="InterPro" id="IPR036249">
    <property type="entry name" value="Thioredoxin-like_sf"/>
</dbReference>
<dbReference type="PANTHER" id="PTHR13887">
    <property type="entry name" value="GLUTATHIONE S-TRANSFERASE KAPPA"/>
    <property type="match status" value="1"/>
</dbReference>
<organism evidence="2">
    <name type="scientific">Phaeocystis antarctica</name>
    <dbReference type="NCBI Taxonomy" id="33657"/>
    <lineage>
        <taxon>Eukaryota</taxon>
        <taxon>Haptista</taxon>
        <taxon>Haptophyta</taxon>
        <taxon>Prymnesiophyceae</taxon>
        <taxon>Phaeocystales</taxon>
        <taxon>Phaeocystaceae</taxon>
        <taxon>Phaeocystis</taxon>
    </lineage>
</organism>
<evidence type="ECO:0000259" key="1">
    <source>
        <dbReference type="Pfam" id="PF01323"/>
    </source>
</evidence>
<protein>
    <recommendedName>
        <fullName evidence="1">DSBA-like thioredoxin domain-containing protein</fullName>
    </recommendedName>
</protein>
<dbReference type="Gene3D" id="3.40.30.10">
    <property type="entry name" value="Glutaredoxin"/>
    <property type="match status" value="1"/>
</dbReference>
<feature type="domain" description="DSBA-like thioredoxin" evidence="1">
    <location>
        <begin position="61"/>
        <end position="180"/>
    </location>
</feature>
<dbReference type="GO" id="GO:0016491">
    <property type="term" value="F:oxidoreductase activity"/>
    <property type="evidence" value="ECO:0007669"/>
    <property type="project" value="InterPro"/>
</dbReference>
<dbReference type="AlphaFoldDB" id="A0A7S0I5E2"/>
<dbReference type="InterPro" id="IPR001853">
    <property type="entry name" value="DSBA-like_thioredoxin_dom"/>
</dbReference>
<accession>A0A7S0I5E2</accession>
<reference evidence="2" key="1">
    <citation type="submission" date="2021-01" db="EMBL/GenBank/DDBJ databases">
        <authorList>
            <person name="Corre E."/>
            <person name="Pelletier E."/>
            <person name="Niang G."/>
            <person name="Scheremetjew M."/>
            <person name="Finn R."/>
            <person name="Kale V."/>
            <person name="Holt S."/>
            <person name="Cochrane G."/>
            <person name="Meng A."/>
            <person name="Brown T."/>
            <person name="Cohen L."/>
        </authorList>
    </citation>
    <scope>NUCLEOTIDE SEQUENCE</scope>
    <source>
        <strain evidence="2">CCMP1374</strain>
    </source>
</reference>
<evidence type="ECO:0000313" key="2">
    <source>
        <dbReference type="EMBL" id="CAD8511459.1"/>
    </source>
</evidence>